<reference evidence="2 3" key="1">
    <citation type="journal article" date="2019" name="Environ. Microbiol.">
        <title>At the nexus of three kingdoms: the genome of the mycorrhizal fungus Gigaspora margarita provides insights into plant, endobacterial and fungal interactions.</title>
        <authorList>
            <person name="Venice F."/>
            <person name="Ghignone S."/>
            <person name="Salvioli di Fossalunga A."/>
            <person name="Amselem J."/>
            <person name="Novero M."/>
            <person name="Xianan X."/>
            <person name="Sedzielewska Toro K."/>
            <person name="Morin E."/>
            <person name="Lipzen A."/>
            <person name="Grigoriev I.V."/>
            <person name="Henrissat B."/>
            <person name="Martin F.M."/>
            <person name="Bonfante P."/>
        </authorList>
    </citation>
    <scope>NUCLEOTIDE SEQUENCE [LARGE SCALE GENOMIC DNA]</scope>
    <source>
        <strain evidence="2 3">BEG34</strain>
    </source>
</reference>
<keyword evidence="3" id="KW-1185">Reference proteome</keyword>
<proteinExistence type="predicted"/>
<gene>
    <name evidence="2" type="ORF">F8M41_021489</name>
</gene>
<dbReference type="AlphaFoldDB" id="A0A8H4AGP5"/>
<evidence type="ECO:0000313" key="3">
    <source>
        <dbReference type="Proteomes" id="UP000439903"/>
    </source>
</evidence>
<protein>
    <submittedName>
        <fullName evidence="2">E3 ubiquitin-protein ligase</fullName>
    </submittedName>
</protein>
<accession>A0A8H4AGP5</accession>
<feature type="region of interest" description="Disordered" evidence="1">
    <location>
        <begin position="133"/>
        <end position="164"/>
    </location>
</feature>
<evidence type="ECO:0000313" key="2">
    <source>
        <dbReference type="EMBL" id="KAF0492988.1"/>
    </source>
</evidence>
<evidence type="ECO:0000256" key="1">
    <source>
        <dbReference type="SAM" id="MobiDB-lite"/>
    </source>
</evidence>
<comment type="caution">
    <text evidence="2">The sequence shown here is derived from an EMBL/GenBank/DDBJ whole genome shotgun (WGS) entry which is preliminary data.</text>
</comment>
<dbReference type="Proteomes" id="UP000439903">
    <property type="component" value="Unassembled WGS sequence"/>
</dbReference>
<sequence length="164" mass="18608">MVNGLKLKHAVALYELVEKKIADVEIEYLSDKYKVKILPTLKDEINEGVDFEQSNSGSGINKCKILHRAFAVFIDCWPIWVPENVIRNKFPKSLLAANIYDTYQYTTQNVKKARSNKINNSLQRETPLYASTSSNIRGINHGSHGNRGGRRGHGYGRSNPNDRM</sequence>
<organism evidence="2 3">
    <name type="scientific">Gigaspora margarita</name>
    <dbReference type="NCBI Taxonomy" id="4874"/>
    <lineage>
        <taxon>Eukaryota</taxon>
        <taxon>Fungi</taxon>
        <taxon>Fungi incertae sedis</taxon>
        <taxon>Mucoromycota</taxon>
        <taxon>Glomeromycotina</taxon>
        <taxon>Glomeromycetes</taxon>
        <taxon>Diversisporales</taxon>
        <taxon>Gigasporaceae</taxon>
        <taxon>Gigaspora</taxon>
    </lineage>
</organism>
<dbReference type="EMBL" id="WTPW01000631">
    <property type="protein sequence ID" value="KAF0492988.1"/>
    <property type="molecule type" value="Genomic_DNA"/>
</dbReference>
<name>A0A8H4AGP5_GIGMA</name>
<dbReference type="OrthoDB" id="2418802at2759"/>